<dbReference type="EMBL" id="CP048836">
    <property type="protein sequence ID" value="QID18721.1"/>
    <property type="molecule type" value="Genomic_DNA"/>
</dbReference>
<dbReference type="Proteomes" id="UP000501991">
    <property type="component" value="Chromosome"/>
</dbReference>
<dbReference type="AlphaFoldDB" id="A0A6C1B4V6"/>
<reference evidence="5 6" key="1">
    <citation type="submission" date="2020-02" db="EMBL/GenBank/DDBJ databases">
        <title>Nitrogenibacter mangrovi gen. nov., sp. nov. isolated from mangrove sediment, a denitrifying betaproteobacterium.</title>
        <authorList>
            <person name="Liao H."/>
            <person name="Tian Y."/>
        </authorList>
    </citation>
    <scope>NUCLEOTIDE SEQUENCE [LARGE SCALE GENOMIC DNA]</scope>
    <source>
        <strain evidence="5 6">M9-3-2</strain>
    </source>
</reference>
<proteinExistence type="predicted"/>
<dbReference type="InterPro" id="IPR036388">
    <property type="entry name" value="WH-like_DNA-bd_sf"/>
</dbReference>
<dbReference type="GO" id="GO:0003700">
    <property type="term" value="F:DNA-binding transcription factor activity"/>
    <property type="evidence" value="ECO:0007669"/>
    <property type="project" value="InterPro"/>
</dbReference>
<dbReference type="SMART" id="SM00895">
    <property type="entry name" value="FCD"/>
    <property type="match status" value="1"/>
</dbReference>
<keyword evidence="6" id="KW-1185">Reference proteome</keyword>
<sequence>MTPMAPLVRPSHLSETVSQSIEQWIRDGRLAPGGRLPTEKTLASEFGVSRAVVREAVSRLKAEGLITTRQGAGAFVAARPGAATFRLAASGAGAAGEALDHVFELRYIVETAAAAMAARRRTAADLAALREALGGMDDALARGEDGTEADDAFHTAVAAATGNPAVGRFIRFMGGQFFASRVPTWDARGHAQGWARDSQREHHQLFDAILAQDVSAARAAARAHLVHAAARLGVDASDWDEAPRMVPEWEGEQ</sequence>
<evidence type="ECO:0000256" key="1">
    <source>
        <dbReference type="ARBA" id="ARBA00023015"/>
    </source>
</evidence>
<dbReference type="SMART" id="SM00345">
    <property type="entry name" value="HTH_GNTR"/>
    <property type="match status" value="1"/>
</dbReference>
<dbReference type="InterPro" id="IPR008920">
    <property type="entry name" value="TF_FadR/GntR_C"/>
</dbReference>
<dbReference type="Pfam" id="PF00392">
    <property type="entry name" value="GntR"/>
    <property type="match status" value="1"/>
</dbReference>
<keyword evidence="1" id="KW-0805">Transcription regulation</keyword>
<dbReference type="PANTHER" id="PTHR43537:SF5">
    <property type="entry name" value="UXU OPERON TRANSCRIPTIONAL REGULATOR"/>
    <property type="match status" value="1"/>
</dbReference>
<dbReference type="GO" id="GO:0003677">
    <property type="term" value="F:DNA binding"/>
    <property type="evidence" value="ECO:0007669"/>
    <property type="project" value="UniProtKB-KW"/>
</dbReference>
<organism evidence="5 6">
    <name type="scientific">Nitrogeniibacter mangrovi</name>
    <dbReference type="NCBI Taxonomy" id="2016596"/>
    <lineage>
        <taxon>Bacteria</taxon>
        <taxon>Pseudomonadati</taxon>
        <taxon>Pseudomonadota</taxon>
        <taxon>Betaproteobacteria</taxon>
        <taxon>Rhodocyclales</taxon>
        <taxon>Zoogloeaceae</taxon>
        <taxon>Nitrogeniibacter</taxon>
    </lineage>
</organism>
<keyword evidence="2" id="KW-0238">DNA-binding</keyword>
<dbReference type="InterPro" id="IPR011711">
    <property type="entry name" value="GntR_C"/>
</dbReference>
<evidence type="ECO:0000313" key="6">
    <source>
        <dbReference type="Proteomes" id="UP000501991"/>
    </source>
</evidence>
<dbReference type="SUPFAM" id="SSF48008">
    <property type="entry name" value="GntR ligand-binding domain-like"/>
    <property type="match status" value="1"/>
</dbReference>
<evidence type="ECO:0000313" key="5">
    <source>
        <dbReference type="EMBL" id="QID18721.1"/>
    </source>
</evidence>
<evidence type="ECO:0000259" key="4">
    <source>
        <dbReference type="PROSITE" id="PS50949"/>
    </source>
</evidence>
<evidence type="ECO:0000256" key="2">
    <source>
        <dbReference type="ARBA" id="ARBA00023125"/>
    </source>
</evidence>
<accession>A0A6C1B4V6</accession>
<name>A0A6C1B4V6_9RHOO</name>
<feature type="domain" description="HTH gntR-type" evidence="4">
    <location>
        <begin position="11"/>
        <end position="79"/>
    </location>
</feature>
<dbReference type="Gene3D" id="1.20.120.530">
    <property type="entry name" value="GntR ligand-binding domain-like"/>
    <property type="match status" value="1"/>
</dbReference>
<dbReference type="PANTHER" id="PTHR43537">
    <property type="entry name" value="TRANSCRIPTIONAL REGULATOR, GNTR FAMILY"/>
    <property type="match status" value="1"/>
</dbReference>
<keyword evidence="3" id="KW-0804">Transcription</keyword>
<dbReference type="KEGG" id="azq:G3580_14470"/>
<dbReference type="PRINTS" id="PR00035">
    <property type="entry name" value="HTHGNTR"/>
</dbReference>
<dbReference type="SUPFAM" id="SSF46785">
    <property type="entry name" value="Winged helix' DNA-binding domain"/>
    <property type="match status" value="1"/>
</dbReference>
<dbReference type="Pfam" id="PF07729">
    <property type="entry name" value="FCD"/>
    <property type="match status" value="1"/>
</dbReference>
<dbReference type="CDD" id="cd07377">
    <property type="entry name" value="WHTH_GntR"/>
    <property type="match status" value="1"/>
</dbReference>
<dbReference type="InterPro" id="IPR036390">
    <property type="entry name" value="WH_DNA-bd_sf"/>
</dbReference>
<protein>
    <submittedName>
        <fullName evidence="5">FadR family transcriptional regulator</fullName>
    </submittedName>
</protein>
<evidence type="ECO:0000256" key="3">
    <source>
        <dbReference type="ARBA" id="ARBA00023163"/>
    </source>
</evidence>
<gene>
    <name evidence="5" type="ORF">G3580_14470</name>
</gene>
<dbReference type="PROSITE" id="PS50949">
    <property type="entry name" value="HTH_GNTR"/>
    <property type="match status" value="1"/>
</dbReference>
<dbReference type="Gene3D" id="1.10.10.10">
    <property type="entry name" value="Winged helix-like DNA-binding domain superfamily/Winged helix DNA-binding domain"/>
    <property type="match status" value="1"/>
</dbReference>
<dbReference type="InterPro" id="IPR000524">
    <property type="entry name" value="Tscrpt_reg_HTH_GntR"/>
</dbReference>